<comment type="caution">
    <text evidence="4">The sequence shown here is derived from an EMBL/GenBank/DDBJ whole genome shotgun (WGS) entry which is preliminary data.</text>
</comment>
<feature type="signal peptide" evidence="2">
    <location>
        <begin position="1"/>
        <end position="20"/>
    </location>
</feature>
<sequence>MRVRITALILGLLAIPAATGCEGAEPVAVQPADEKGGGKSAKPAEKVTVKIVATPGTAKRTVLASGDLSCVKVTITNQRKGQLAVNPLYFSLVDTKGEKHDVTDAMGDYEGQVPTTSLAPGEKAKGTVCAKGDFTPKIVAMTDELLQEQARAEVA</sequence>
<proteinExistence type="predicted"/>
<dbReference type="RefSeq" id="WP_344589110.1">
    <property type="nucleotide sequence ID" value="NZ_BAAARW010000011.1"/>
</dbReference>
<organism evidence="4 5">
    <name type="scientific">Actinomadura vinacea</name>
    <dbReference type="NCBI Taxonomy" id="115336"/>
    <lineage>
        <taxon>Bacteria</taxon>
        <taxon>Bacillati</taxon>
        <taxon>Actinomycetota</taxon>
        <taxon>Actinomycetes</taxon>
        <taxon>Streptosporangiales</taxon>
        <taxon>Thermomonosporaceae</taxon>
        <taxon>Actinomadura</taxon>
    </lineage>
</organism>
<feature type="domain" description="DUF4352" evidence="3">
    <location>
        <begin position="68"/>
        <end position="128"/>
    </location>
</feature>
<evidence type="ECO:0000313" key="4">
    <source>
        <dbReference type="EMBL" id="GAA2414806.1"/>
    </source>
</evidence>
<evidence type="ECO:0000313" key="5">
    <source>
        <dbReference type="Proteomes" id="UP001501231"/>
    </source>
</evidence>
<keyword evidence="5" id="KW-1185">Reference proteome</keyword>
<dbReference type="Gene3D" id="2.60.40.1240">
    <property type="match status" value="1"/>
</dbReference>
<dbReference type="Pfam" id="PF11611">
    <property type="entry name" value="DUF4352"/>
    <property type="match status" value="1"/>
</dbReference>
<dbReference type="InterPro" id="IPR029051">
    <property type="entry name" value="DUF4352"/>
</dbReference>
<evidence type="ECO:0000259" key="3">
    <source>
        <dbReference type="Pfam" id="PF11611"/>
    </source>
</evidence>
<dbReference type="EMBL" id="BAAARW010000011">
    <property type="protein sequence ID" value="GAA2414806.1"/>
    <property type="molecule type" value="Genomic_DNA"/>
</dbReference>
<dbReference type="Proteomes" id="UP001501231">
    <property type="component" value="Unassembled WGS sequence"/>
</dbReference>
<gene>
    <name evidence="4" type="ORF">GCM10010191_26060</name>
</gene>
<dbReference type="PROSITE" id="PS51257">
    <property type="entry name" value="PROKAR_LIPOPROTEIN"/>
    <property type="match status" value="1"/>
</dbReference>
<keyword evidence="1 2" id="KW-0732">Signal</keyword>
<evidence type="ECO:0000256" key="2">
    <source>
        <dbReference type="SAM" id="SignalP"/>
    </source>
</evidence>
<evidence type="ECO:0000256" key="1">
    <source>
        <dbReference type="ARBA" id="ARBA00022729"/>
    </source>
</evidence>
<protein>
    <recommendedName>
        <fullName evidence="3">DUF4352 domain-containing protein</fullName>
    </recommendedName>
</protein>
<reference evidence="4 5" key="1">
    <citation type="journal article" date="2019" name="Int. J. Syst. Evol. Microbiol.">
        <title>The Global Catalogue of Microorganisms (GCM) 10K type strain sequencing project: providing services to taxonomists for standard genome sequencing and annotation.</title>
        <authorList>
            <consortium name="The Broad Institute Genomics Platform"/>
            <consortium name="The Broad Institute Genome Sequencing Center for Infectious Disease"/>
            <person name="Wu L."/>
            <person name="Ma J."/>
        </authorList>
    </citation>
    <scope>NUCLEOTIDE SEQUENCE [LARGE SCALE GENOMIC DNA]</scope>
    <source>
        <strain evidence="4 5">JCM 3325</strain>
    </source>
</reference>
<dbReference type="InterPro" id="IPR029050">
    <property type="entry name" value="Immunoprotect_excell_Ig-like"/>
</dbReference>
<name>A0ABN3IVN7_9ACTN</name>
<accession>A0ABN3IVN7</accession>
<feature type="chain" id="PRO_5046258417" description="DUF4352 domain-containing protein" evidence="2">
    <location>
        <begin position="21"/>
        <end position="155"/>
    </location>
</feature>